<accession>A0ABD3P0W0</accession>
<evidence type="ECO:0000313" key="13">
    <source>
        <dbReference type="EMBL" id="KAL3781810.1"/>
    </source>
</evidence>
<feature type="compositionally biased region" description="Polar residues" evidence="11">
    <location>
        <begin position="282"/>
        <end position="300"/>
    </location>
</feature>
<dbReference type="GO" id="GO:0006281">
    <property type="term" value="P:DNA repair"/>
    <property type="evidence" value="ECO:0007669"/>
    <property type="project" value="UniProtKB-KW"/>
</dbReference>
<dbReference type="GO" id="GO:0004518">
    <property type="term" value="F:nuclease activity"/>
    <property type="evidence" value="ECO:0007669"/>
    <property type="project" value="UniProtKB-KW"/>
</dbReference>
<comment type="caution">
    <text evidence="13">The sequence shown here is derived from an EMBL/GenBank/DDBJ whole genome shotgun (WGS) entry which is preliminary data.</text>
</comment>
<evidence type="ECO:0000259" key="12">
    <source>
        <dbReference type="Pfam" id="PF03372"/>
    </source>
</evidence>
<keyword evidence="8" id="KW-0460">Magnesium</keyword>
<evidence type="ECO:0000256" key="1">
    <source>
        <dbReference type="ARBA" id="ARBA00001936"/>
    </source>
</evidence>
<keyword evidence="10" id="KW-0539">Nucleus</keyword>
<evidence type="ECO:0000256" key="7">
    <source>
        <dbReference type="ARBA" id="ARBA00022801"/>
    </source>
</evidence>
<dbReference type="EMBL" id="JALLPJ020000830">
    <property type="protein sequence ID" value="KAL3781810.1"/>
    <property type="molecule type" value="Genomic_DNA"/>
</dbReference>
<feature type="region of interest" description="Disordered" evidence="11">
    <location>
        <begin position="282"/>
        <end position="305"/>
    </location>
</feature>
<proteinExistence type="predicted"/>
<dbReference type="Gene3D" id="3.60.10.10">
    <property type="entry name" value="Endonuclease/exonuclease/phosphatase"/>
    <property type="match status" value="1"/>
</dbReference>
<evidence type="ECO:0000256" key="3">
    <source>
        <dbReference type="ARBA" id="ARBA00004322"/>
    </source>
</evidence>
<dbReference type="AlphaFoldDB" id="A0ABD3P0W0"/>
<dbReference type="GO" id="GO:0016787">
    <property type="term" value="F:hydrolase activity"/>
    <property type="evidence" value="ECO:0007669"/>
    <property type="project" value="UniProtKB-KW"/>
</dbReference>
<dbReference type="InterPro" id="IPR051547">
    <property type="entry name" value="TDP2-like"/>
</dbReference>
<gene>
    <name evidence="13" type="ORF">ACHAWO_000877</name>
</gene>
<comment type="cofactor">
    <cofactor evidence="1">
        <name>Mn(2+)</name>
        <dbReference type="ChEBI" id="CHEBI:29035"/>
    </cofactor>
</comment>
<dbReference type="GO" id="GO:0046872">
    <property type="term" value="F:metal ion binding"/>
    <property type="evidence" value="ECO:0007669"/>
    <property type="project" value="UniProtKB-KW"/>
</dbReference>
<evidence type="ECO:0000313" key="14">
    <source>
        <dbReference type="Proteomes" id="UP001530400"/>
    </source>
</evidence>
<evidence type="ECO:0000256" key="2">
    <source>
        <dbReference type="ARBA" id="ARBA00001946"/>
    </source>
</evidence>
<comment type="subcellular location">
    <subcellularLocation>
        <location evidence="3">Nucleus</location>
        <location evidence="3">PML body</location>
    </subcellularLocation>
</comment>
<keyword evidence="7" id="KW-0378">Hydrolase</keyword>
<feature type="region of interest" description="Disordered" evidence="11">
    <location>
        <begin position="1"/>
        <end position="26"/>
    </location>
</feature>
<keyword evidence="6" id="KW-0227">DNA damage</keyword>
<feature type="compositionally biased region" description="Polar residues" evidence="11">
    <location>
        <begin position="1"/>
        <end position="12"/>
    </location>
</feature>
<evidence type="ECO:0000256" key="10">
    <source>
        <dbReference type="ARBA" id="ARBA00023242"/>
    </source>
</evidence>
<dbReference type="InterPro" id="IPR036691">
    <property type="entry name" value="Endo/exonu/phosph_ase_sf"/>
</dbReference>
<evidence type="ECO:0000256" key="4">
    <source>
        <dbReference type="ARBA" id="ARBA00022722"/>
    </source>
</evidence>
<dbReference type="SUPFAM" id="SSF56219">
    <property type="entry name" value="DNase I-like"/>
    <property type="match status" value="1"/>
</dbReference>
<evidence type="ECO:0000256" key="11">
    <source>
        <dbReference type="SAM" id="MobiDB-lite"/>
    </source>
</evidence>
<feature type="domain" description="Endonuclease/exonuclease/phosphatase" evidence="12">
    <location>
        <begin position="31"/>
        <end position="266"/>
    </location>
</feature>
<dbReference type="CDD" id="cd09080">
    <property type="entry name" value="TDP2"/>
    <property type="match status" value="1"/>
</dbReference>
<protein>
    <recommendedName>
        <fullName evidence="12">Endonuclease/exonuclease/phosphatase domain-containing protein</fullName>
    </recommendedName>
</protein>
<dbReference type="PANTHER" id="PTHR15822">
    <property type="entry name" value="TRAF AND TNF RECEPTOR-ASSOCIATED PROTEIN"/>
    <property type="match status" value="1"/>
</dbReference>
<evidence type="ECO:0000256" key="8">
    <source>
        <dbReference type="ARBA" id="ARBA00022842"/>
    </source>
</evidence>
<keyword evidence="14" id="KW-1185">Reference proteome</keyword>
<dbReference type="Proteomes" id="UP001530400">
    <property type="component" value="Unassembled WGS sequence"/>
</dbReference>
<keyword evidence="4" id="KW-0540">Nuclease</keyword>
<name>A0ABD3P0W0_9STRA</name>
<reference evidence="13 14" key="1">
    <citation type="submission" date="2024-10" db="EMBL/GenBank/DDBJ databases">
        <title>Updated reference genomes for cyclostephanoid diatoms.</title>
        <authorList>
            <person name="Roberts W.R."/>
            <person name="Alverson A.J."/>
        </authorList>
    </citation>
    <scope>NUCLEOTIDE SEQUENCE [LARGE SCALE GENOMIC DNA]</scope>
    <source>
        <strain evidence="13 14">AJA010-31</strain>
    </source>
</reference>
<evidence type="ECO:0000256" key="9">
    <source>
        <dbReference type="ARBA" id="ARBA00023204"/>
    </source>
</evidence>
<evidence type="ECO:0000256" key="6">
    <source>
        <dbReference type="ARBA" id="ARBA00022763"/>
    </source>
</evidence>
<comment type="cofactor">
    <cofactor evidence="2">
        <name>Mg(2+)</name>
        <dbReference type="ChEBI" id="CHEBI:18420"/>
    </cofactor>
</comment>
<evidence type="ECO:0000256" key="5">
    <source>
        <dbReference type="ARBA" id="ARBA00022723"/>
    </source>
</evidence>
<organism evidence="13 14">
    <name type="scientific">Cyclotella atomus</name>
    <dbReference type="NCBI Taxonomy" id="382360"/>
    <lineage>
        <taxon>Eukaryota</taxon>
        <taxon>Sar</taxon>
        <taxon>Stramenopiles</taxon>
        <taxon>Ochrophyta</taxon>
        <taxon>Bacillariophyta</taxon>
        <taxon>Coscinodiscophyceae</taxon>
        <taxon>Thalassiosirophycidae</taxon>
        <taxon>Stephanodiscales</taxon>
        <taxon>Stephanodiscaceae</taxon>
        <taxon>Cyclotella</taxon>
    </lineage>
</organism>
<sequence length="382" mass="42815">MFARTRTVSSKTQTKRANKDESTPSHQLNVVSWNISSVEPSQAAPDQAARFQNAPRLLRDEVLRKGPDIIALQETASPTQGSEIFHNYISIGTRLALHTREYIDLLVRRDAFTTHEQISLPNLPAVGSVLTFHGTKIVVVAIHLPHTKEAAPLRKQLCQSIIQCVEVHDVDDVILIGDFNMRKDEDKSVEQMAGGLADAWKEVSNSDKKKMFTWNGRDNLYHGPDSFKFTARFDRCYVRGDKIRLREFDLVGNQTVGRKGDYLSDHYGIYVRCDVTIPANDSNAASDQNKSIQSSSNHQPAGSRPIAANAVGNRLNGESGTTNNRQLTAQELRLIRLQRFETNSSANKCEVETRNIENTTINLTENSDDEKEMHAKKKTRSA</sequence>
<dbReference type="Pfam" id="PF03372">
    <property type="entry name" value="Exo_endo_phos"/>
    <property type="match status" value="1"/>
</dbReference>
<keyword evidence="5" id="KW-0479">Metal-binding</keyword>
<keyword evidence="9" id="KW-0234">DNA repair</keyword>
<dbReference type="InterPro" id="IPR005135">
    <property type="entry name" value="Endo/exonuclease/phosphatase"/>
</dbReference>
<dbReference type="PANTHER" id="PTHR15822:SF4">
    <property type="entry name" value="TYROSYL-DNA PHOSPHODIESTERASE 2"/>
    <property type="match status" value="1"/>
</dbReference>